<organism evidence="1 2">
    <name type="scientific">Umboniibacter marinipuniceus</name>
    <dbReference type="NCBI Taxonomy" id="569599"/>
    <lineage>
        <taxon>Bacteria</taxon>
        <taxon>Pseudomonadati</taxon>
        <taxon>Pseudomonadota</taxon>
        <taxon>Gammaproteobacteria</taxon>
        <taxon>Cellvibrionales</taxon>
        <taxon>Cellvibrionaceae</taxon>
        <taxon>Umboniibacter</taxon>
    </lineage>
</organism>
<evidence type="ECO:0000313" key="1">
    <source>
        <dbReference type="EMBL" id="RMA82610.1"/>
    </source>
</evidence>
<accession>A0A3M0ACF9</accession>
<name>A0A3M0ACF9_9GAMM</name>
<dbReference type="RefSeq" id="WP_245962587.1">
    <property type="nucleotide sequence ID" value="NZ_REFJ01000001.1"/>
</dbReference>
<reference evidence="1 2" key="1">
    <citation type="submission" date="2018-10" db="EMBL/GenBank/DDBJ databases">
        <title>Genomic Encyclopedia of Type Strains, Phase IV (KMG-IV): sequencing the most valuable type-strain genomes for metagenomic binning, comparative biology and taxonomic classification.</title>
        <authorList>
            <person name="Goeker M."/>
        </authorList>
    </citation>
    <scope>NUCLEOTIDE SEQUENCE [LARGE SCALE GENOMIC DNA]</scope>
    <source>
        <strain evidence="1 2">DSM 25080</strain>
    </source>
</reference>
<gene>
    <name evidence="1" type="ORF">DFR27_0561</name>
</gene>
<keyword evidence="2" id="KW-1185">Reference proteome</keyword>
<protein>
    <submittedName>
        <fullName evidence="1">Uncharacterized DUF497 family protein</fullName>
    </submittedName>
</protein>
<dbReference type="AlphaFoldDB" id="A0A3M0ACF9"/>
<dbReference type="Proteomes" id="UP000267187">
    <property type="component" value="Unassembled WGS sequence"/>
</dbReference>
<proteinExistence type="predicted"/>
<dbReference type="EMBL" id="REFJ01000001">
    <property type="protein sequence ID" value="RMA82610.1"/>
    <property type="molecule type" value="Genomic_DNA"/>
</dbReference>
<evidence type="ECO:0000313" key="2">
    <source>
        <dbReference type="Proteomes" id="UP000267187"/>
    </source>
</evidence>
<comment type="caution">
    <text evidence="1">The sequence shown here is derived from an EMBL/GenBank/DDBJ whole genome shotgun (WGS) entry which is preliminary data.</text>
</comment>
<sequence>MYDKLHMKLFNWNAVKNQSLIETRGVSFEEVLFFLQNGGLLDDLRYPNSQDYPNQSVFVVALNDYAYLVPYVESDSEIFLKTIIPSRKLTKRYLRSSES</sequence>